<reference evidence="1" key="1">
    <citation type="journal article" date="2015" name="BMC Genomics">
        <title>Genome mining reveals unlocked bioactive potential of marine Gram-negative bacteria.</title>
        <authorList>
            <person name="Machado H."/>
            <person name="Sonnenschein E.C."/>
            <person name="Melchiorsen J."/>
            <person name="Gram L."/>
        </authorList>
    </citation>
    <scope>NUCLEOTIDE SEQUENCE</scope>
    <source>
        <strain evidence="1">S2052</strain>
    </source>
</reference>
<gene>
    <name evidence="1" type="ORF">TW71_08320</name>
</gene>
<comment type="caution">
    <text evidence="1">The sequence shown here is derived from an EMBL/GenBank/DDBJ whole genome shotgun (WGS) entry which is preliminary data.</text>
</comment>
<name>A0A837G9K2_9VIBR</name>
<dbReference type="EMBL" id="JXXR01000008">
    <property type="protein sequence ID" value="KJY74930.1"/>
    <property type="molecule type" value="Genomic_DNA"/>
</dbReference>
<proteinExistence type="predicted"/>
<sequence length="227" mass="26506">MNDSIKDIEIYNTNVIDELENLLDNVRSISIAAEKDMTSSNAKSVLQSIFGLEKQVSVVRQDLWKTDSYVKSDLKDWQEFVQSYQELENRAISSYQSTNDSKLSSQRQFTTVISLTITYILMGVIFYKIVPENSILKYVYPLFSFAIGYLFRSSSNYAKRLSNVRLDCAQQLLKIRNDKRNAYYQIMHRENFSRDVVDSSFEYLRSIDEIAIEIKDIVERVISEEEM</sequence>
<dbReference type="AlphaFoldDB" id="A0A837G9K2"/>
<protein>
    <submittedName>
        <fullName evidence="1">Uncharacterized protein</fullName>
    </submittedName>
</protein>
<evidence type="ECO:0000313" key="1">
    <source>
        <dbReference type="EMBL" id="KJY74930.1"/>
    </source>
</evidence>
<organism evidence="1">
    <name type="scientific">Vibrio coralliilyticus</name>
    <dbReference type="NCBI Taxonomy" id="190893"/>
    <lineage>
        <taxon>Bacteria</taxon>
        <taxon>Pseudomonadati</taxon>
        <taxon>Pseudomonadota</taxon>
        <taxon>Gammaproteobacteria</taxon>
        <taxon>Vibrionales</taxon>
        <taxon>Vibrionaceae</taxon>
        <taxon>Vibrio</taxon>
    </lineage>
</organism>
<accession>A0A837G9K2</accession>
<dbReference type="RefSeq" id="WP_045985530.1">
    <property type="nucleotide sequence ID" value="NZ_CP063053.1"/>
</dbReference>